<accession>A0A2S6GG24</accession>
<organism evidence="2 3">
    <name type="scientific">Actinokineospora auranticolor</name>
    <dbReference type="NCBI Taxonomy" id="155976"/>
    <lineage>
        <taxon>Bacteria</taxon>
        <taxon>Bacillati</taxon>
        <taxon>Actinomycetota</taxon>
        <taxon>Actinomycetes</taxon>
        <taxon>Pseudonocardiales</taxon>
        <taxon>Pseudonocardiaceae</taxon>
        <taxon>Actinokineospora</taxon>
    </lineage>
</organism>
<keyword evidence="1" id="KW-1133">Transmembrane helix</keyword>
<evidence type="ECO:0000313" key="3">
    <source>
        <dbReference type="Proteomes" id="UP000239203"/>
    </source>
</evidence>
<dbReference type="AlphaFoldDB" id="A0A2S6GG24"/>
<feature type="transmembrane region" description="Helical" evidence="1">
    <location>
        <begin position="6"/>
        <end position="28"/>
    </location>
</feature>
<dbReference type="Proteomes" id="UP000239203">
    <property type="component" value="Unassembled WGS sequence"/>
</dbReference>
<name>A0A2S6GG24_9PSEU</name>
<evidence type="ECO:0000256" key="1">
    <source>
        <dbReference type="SAM" id="Phobius"/>
    </source>
</evidence>
<evidence type="ECO:0000313" key="2">
    <source>
        <dbReference type="EMBL" id="PPK64145.1"/>
    </source>
</evidence>
<keyword evidence="1" id="KW-0812">Transmembrane</keyword>
<protein>
    <submittedName>
        <fullName evidence="2">Uncharacterized protein</fullName>
    </submittedName>
</protein>
<dbReference type="EMBL" id="PTIX01000021">
    <property type="protein sequence ID" value="PPK64145.1"/>
    <property type="molecule type" value="Genomic_DNA"/>
</dbReference>
<keyword evidence="3" id="KW-1185">Reference proteome</keyword>
<sequence length="34" mass="3622">MTSTESLLLDIVVVAGLVAAVVVSLIALRNNRKR</sequence>
<comment type="caution">
    <text evidence="2">The sequence shown here is derived from an EMBL/GenBank/DDBJ whole genome shotgun (WGS) entry which is preliminary data.</text>
</comment>
<gene>
    <name evidence="2" type="ORF">CLV40_1219</name>
</gene>
<proteinExistence type="predicted"/>
<keyword evidence="1" id="KW-0472">Membrane</keyword>
<reference evidence="2 3" key="1">
    <citation type="submission" date="2018-02" db="EMBL/GenBank/DDBJ databases">
        <title>Genomic Encyclopedia of Archaeal and Bacterial Type Strains, Phase II (KMG-II): from individual species to whole genera.</title>
        <authorList>
            <person name="Goeker M."/>
        </authorList>
    </citation>
    <scope>NUCLEOTIDE SEQUENCE [LARGE SCALE GENOMIC DNA]</scope>
    <source>
        <strain evidence="2 3">YU 961-1</strain>
    </source>
</reference>